<keyword evidence="12" id="KW-0813">Transport</keyword>
<evidence type="ECO:0000256" key="6">
    <source>
        <dbReference type="ARBA" id="ARBA00023053"/>
    </source>
</evidence>
<keyword evidence="8 12" id="KW-0472">Membrane</keyword>
<dbReference type="GO" id="GO:0046872">
    <property type="term" value="F:metal ion binding"/>
    <property type="evidence" value="ECO:0007669"/>
    <property type="project" value="UniProtKB-KW"/>
</dbReference>
<dbReference type="EMBL" id="FOPM01000009">
    <property type="protein sequence ID" value="SFG73707.1"/>
    <property type="molecule type" value="Genomic_DNA"/>
</dbReference>
<evidence type="ECO:0000256" key="1">
    <source>
        <dbReference type="ARBA" id="ARBA00004651"/>
    </source>
</evidence>
<dbReference type="AlphaFoldDB" id="A0A1I2UDI7"/>
<evidence type="ECO:0000256" key="3">
    <source>
        <dbReference type="ARBA" id="ARBA00022519"/>
    </source>
</evidence>
<accession>A0A1I2UDI7</accession>
<organism evidence="13 14">
    <name type="scientific">Methylobacterium gossipiicola</name>
    <dbReference type="NCBI Taxonomy" id="582675"/>
    <lineage>
        <taxon>Bacteria</taxon>
        <taxon>Pseudomonadati</taxon>
        <taxon>Pseudomonadota</taxon>
        <taxon>Alphaproteobacteria</taxon>
        <taxon>Hyphomicrobiales</taxon>
        <taxon>Methylobacteriaceae</taxon>
        <taxon>Methylobacterium</taxon>
    </lineage>
</organism>
<evidence type="ECO:0000256" key="7">
    <source>
        <dbReference type="ARBA" id="ARBA00023065"/>
    </source>
</evidence>
<gene>
    <name evidence="12" type="primary">fluC</name>
    <name evidence="12" type="synonym">crcB</name>
    <name evidence="13" type="ORF">SAMN05192565_109102</name>
</gene>
<dbReference type="HAMAP" id="MF_00454">
    <property type="entry name" value="FluC"/>
    <property type="match status" value="1"/>
</dbReference>
<evidence type="ECO:0000256" key="2">
    <source>
        <dbReference type="ARBA" id="ARBA00022475"/>
    </source>
</evidence>
<evidence type="ECO:0000256" key="11">
    <source>
        <dbReference type="ARBA" id="ARBA00035585"/>
    </source>
</evidence>
<dbReference type="PANTHER" id="PTHR28259">
    <property type="entry name" value="FLUORIDE EXPORT PROTEIN 1-RELATED"/>
    <property type="match status" value="1"/>
</dbReference>
<dbReference type="GO" id="GO:0005886">
    <property type="term" value="C:plasma membrane"/>
    <property type="evidence" value="ECO:0007669"/>
    <property type="project" value="UniProtKB-SubCell"/>
</dbReference>
<comment type="activity regulation">
    <text evidence="12">Na(+) is not transported, but it plays an essential structural role and its presence is essential for fluoride channel function.</text>
</comment>
<keyword evidence="9 12" id="KW-0407">Ion channel</keyword>
<dbReference type="GO" id="GO:0140114">
    <property type="term" value="P:cellular detoxification of fluoride"/>
    <property type="evidence" value="ECO:0007669"/>
    <property type="project" value="UniProtKB-UniRule"/>
</dbReference>
<keyword evidence="4 12" id="KW-0812">Transmembrane</keyword>
<feature type="binding site" evidence="12">
    <location>
        <position position="76"/>
    </location>
    <ligand>
        <name>Na(+)</name>
        <dbReference type="ChEBI" id="CHEBI:29101"/>
        <note>structural</note>
    </ligand>
</feature>
<keyword evidence="2 12" id="KW-1003">Cell membrane</keyword>
<comment type="subcellular location">
    <subcellularLocation>
        <location evidence="1 12">Cell membrane</location>
        <topology evidence="1 12">Multi-pass membrane protein</topology>
    </subcellularLocation>
</comment>
<evidence type="ECO:0000256" key="4">
    <source>
        <dbReference type="ARBA" id="ARBA00022692"/>
    </source>
</evidence>
<evidence type="ECO:0000256" key="5">
    <source>
        <dbReference type="ARBA" id="ARBA00022989"/>
    </source>
</evidence>
<dbReference type="STRING" id="582675.SAMN05192565_109102"/>
<evidence type="ECO:0000313" key="14">
    <source>
        <dbReference type="Proteomes" id="UP000199229"/>
    </source>
</evidence>
<reference evidence="14" key="1">
    <citation type="submission" date="2016-10" db="EMBL/GenBank/DDBJ databases">
        <authorList>
            <person name="Varghese N."/>
            <person name="Submissions S."/>
        </authorList>
    </citation>
    <scope>NUCLEOTIDE SEQUENCE [LARGE SCALE GENOMIC DNA]</scope>
    <source>
        <strain evidence="14">Gh-105</strain>
    </source>
</reference>
<name>A0A1I2UDI7_9HYPH</name>
<comment type="similarity">
    <text evidence="10 12">Belongs to the fluoride channel Fluc/FEX (TC 1.A.43) family.</text>
</comment>
<feature type="transmembrane region" description="Helical" evidence="12">
    <location>
        <begin position="37"/>
        <end position="59"/>
    </location>
</feature>
<dbReference type="InterPro" id="IPR003691">
    <property type="entry name" value="FluC"/>
</dbReference>
<feature type="transmembrane region" description="Helical" evidence="12">
    <location>
        <begin position="66"/>
        <end position="86"/>
    </location>
</feature>
<dbReference type="NCBIfam" id="NF010794">
    <property type="entry name" value="PRK14198.1"/>
    <property type="match status" value="1"/>
</dbReference>
<keyword evidence="14" id="KW-1185">Reference proteome</keyword>
<evidence type="ECO:0000256" key="9">
    <source>
        <dbReference type="ARBA" id="ARBA00023303"/>
    </source>
</evidence>
<feature type="binding site" evidence="12">
    <location>
        <position position="79"/>
    </location>
    <ligand>
        <name>Na(+)</name>
        <dbReference type="ChEBI" id="CHEBI:29101"/>
        <note>structural</note>
    </ligand>
</feature>
<dbReference type="Proteomes" id="UP000199229">
    <property type="component" value="Unassembled WGS sequence"/>
</dbReference>
<keyword evidence="5 12" id="KW-1133">Transmembrane helix</keyword>
<evidence type="ECO:0000256" key="8">
    <source>
        <dbReference type="ARBA" id="ARBA00023136"/>
    </source>
</evidence>
<keyword evidence="12" id="KW-0479">Metal-binding</keyword>
<dbReference type="Pfam" id="PF02537">
    <property type="entry name" value="CRCB"/>
    <property type="match status" value="1"/>
</dbReference>
<evidence type="ECO:0000313" key="13">
    <source>
        <dbReference type="EMBL" id="SFG73707.1"/>
    </source>
</evidence>
<proteinExistence type="inferred from homology"/>
<keyword evidence="7 12" id="KW-0406">Ion transport</keyword>
<evidence type="ECO:0000256" key="12">
    <source>
        <dbReference type="HAMAP-Rule" id="MF_00454"/>
    </source>
</evidence>
<keyword evidence="6 12" id="KW-0915">Sodium</keyword>
<comment type="function">
    <text evidence="12">Fluoride-specific ion channel. Important for reducing fluoride concentration in the cell, thus reducing its toxicity.</text>
</comment>
<keyword evidence="3" id="KW-0997">Cell inner membrane</keyword>
<protein>
    <recommendedName>
        <fullName evidence="12">Fluoride-specific ion channel FluC</fullName>
    </recommendedName>
</protein>
<dbReference type="GO" id="GO:0062054">
    <property type="term" value="F:fluoride channel activity"/>
    <property type="evidence" value="ECO:0007669"/>
    <property type="project" value="UniProtKB-UniRule"/>
</dbReference>
<feature type="transmembrane region" description="Helical" evidence="12">
    <location>
        <begin position="98"/>
        <end position="122"/>
    </location>
</feature>
<dbReference type="PANTHER" id="PTHR28259:SF1">
    <property type="entry name" value="FLUORIDE EXPORT PROTEIN 1-RELATED"/>
    <property type="match status" value="1"/>
</dbReference>
<evidence type="ECO:0000256" key="10">
    <source>
        <dbReference type="ARBA" id="ARBA00035120"/>
    </source>
</evidence>
<comment type="catalytic activity">
    <reaction evidence="11">
        <text>fluoride(in) = fluoride(out)</text>
        <dbReference type="Rhea" id="RHEA:76159"/>
        <dbReference type="ChEBI" id="CHEBI:17051"/>
    </reaction>
    <physiologicalReaction direction="left-to-right" evidence="11">
        <dbReference type="Rhea" id="RHEA:76160"/>
    </physiologicalReaction>
</comment>
<dbReference type="NCBIfam" id="TIGR00494">
    <property type="entry name" value="crcB"/>
    <property type="match status" value="1"/>
</dbReference>
<sequence length="126" mass="12858">MSGAMGFLLVFVGAGLGGMVRHGIGLASVRLGSDFPFGTLAINVLGSILMGVLVGWYAMRSGSQPLRLFLATGVLGGFTTFSTYALDGIVLLERGETGAALAYIFGSIGLGLGGLLLGLMAMRTLL</sequence>